<name>A0AC34F0C7_9BILA</name>
<organism evidence="1 2">
    <name type="scientific">Panagrolaimus sp. ES5</name>
    <dbReference type="NCBI Taxonomy" id="591445"/>
    <lineage>
        <taxon>Eukaryota</taxon>
        <taxon>Metazoa</taxon>
        <taxon>Ecdysozoa</taxon>
        <taxon>Nematoda</taxon>
        <taxon>Chromadorea</taxon>
        <taxon>Rhabditida</taxon>
        <taxon>Tylenchina</taxon>
        <taxon>Panagrolaimomorpha</taxon>
        <taxon>Panagrolaimoidea</taxon>
        <taxon>Panagrolaimidae</taxon>
        <taxon>Panagrolaimus</taxon>
    </lineage>
</organism>
<protein>
    <submittedName>
        <fullName evidence="2">Uncharacterized protein</fullName>
    </submittedName>
</protein>
<evidence type="ECO:0000313" key="1">
    <source>
        <dbReference type="Proteomes" id="UP000887579"/>
    </source>
</evidence>
<proteinExistence type="predicted"/>
<accession>A0AC34F0C7</accession>
<reference evidence="2" key="1">
    <citation type="submission" date="2022-11" db="UniProtKB">
        <authorList>
            <consortium name="WormBaseParasite"/>
        </authorList>
    </citation>
    <scope>IDENTIFICATION</scope>
</reference>
<sequence length="71" mass="7805">MSVKAHIWNTKNGLGPVVLSCDAEHRCEYPMGCFDGFCADKQLKCTTLLECPNGFICWWGNCTSHGTPSPP</sequence>
<evidence type="ECO:0000313" key="2">
    <source>
        <dbReference type="WBParaSite" id="ES5_v2.g10235.t1"/>
    </source>
</evidence>
<dbReference type="Proteomes" id="UP000887579">
    <property type="component" value="Unplaced"/>
</dbReference>
<dbReference type="WBParaSite" id="ES5_v2.g10235.t1">
    <property type="protein sequence ID" value="ES5_v2.g10235.t1"/>
    <property type="gene ID" value="ES5_v2.g10235"/>
</dbReference>